<dbReference type="Proteomes" id="UP000225074">
    <property type="component" value="Genome"/>
</dbReference>
<dbReference type="GeneID" id="65109820"/>
<protein>
    <submittedName>
        <fullName evidence="1">Uncharacterized protein</fullName>
    </submittedName>
</protein>
<keyword evidence="2" id="KW-1185">Reference proteome</keyword>
<proteinExistence type="predicted"/>
<sequence length="153" mass="17560">MKAQLSDFVPGRVLYHVYGVNRKNTVVDESEINKLIITSHPYEVELCGSQKYLFVKLINCYIDCSGKESSYKTESSLNDMGVDTGNKRSVYNLNRAYTSKEAAMKFLAELKADKFSDPVDQAYAEGFTPEDQERERQEMMEIDSYYGCGEYDY</sequence>
<name>A0A1Z1LZ27_9CAUD</name>
<dbReference type="EMBL" id="MF036692">
    <property type="protein sequence ID" value="ARW58079.1"/>
    <property type="molecule type" value="Genomic_DNA"/>
</dbReference>
<dbReference type="Pfam" id="PF23772">
    <property type="entry name" value="Phage_g100"/>
    <property type="match status" value="1"/>
</dbReference>
<accession>A0A1Z1LZ27</accession>
<reference evidence="1 2" key="1">
    <citation type="submission" date="2017-05" db="EMBL/GenBank/DDBJ databases">
        <title>Environmental T4-family bacteriophages evolve to escape abortive infection via multiple routes in a bacterial host employing #altruistic suicide# through Type III toxin-antitoxin systems.</title>
        <authorList>
            <person name="Chen B."/>
            <person name="Akusobi C."/>
            <person name="Fang X."/>
            <person name="Salmond G.P.C."/>
        </authorList>
    </citation>
    <scope>NUCLEOTIDE SEQUENCE [LARGE SCALE GENOMIC DNA]</scope>
</reference>
<dbReference type="InterPro" id="IPR057112">
    <property type="entry name" value="Phage_g100"/>
</dbReference>
<dbReference type="KEGG" id="vg:65109820"/>
<evidence type="ECO:0000313" key="2">
    <source>
        <dbReference type="Proteomes" id="UP000225074"/>
    </source>
</evidence>
<dbReference type="RefSeq" id="YP_010092257.1">
    <property type="nucleotide sequence ID" value="NC_055728.1"/>
</dbReference>
<evidence type="ECO:0000313" key="1">
    <source>
        <dbReference type="EMBL" id="ARW58079.1"/>
    </source>
</evidence>
<organism evidence="1 2">
    <name type="scientific">Serratia phage X20</name>
    <dbReference type="NCBI Taxonomy" id="2006942"/>
    <lineage>
        <taxon>Viruses</taxon>
        <taxon>Duplodnaviria</taxon>
        <taxon>Heunggongvirae</taxon>
        <taxon>Uroviricota</taxon>
        <taxon>Caudoviricetes</taxon>
        <taxon>Pantevenvirales</taxon>
        <taxon>Straboviridae</taxon>
        <taxon>Tevenvirinae</taxon>
        <taxon>Winklervirus</taxon>
        <taxon>Winklervirus xtwenty</taxon>
    </lineage>
</organism>